<dbReference type="GeneID" id="95550952"/>
<keyword evidence="1" id="KW-0472">Membrane</keyword>
<name>A0A1X7H0T0_TRICW</name>
<evidence type="ECO:0000256" key="1">
    <source>
        <dbReference type="SAM" id="Phobius"/>
    </source>
</evidence>
<dbReference type="AlphaFoldDB" id="A0A1X7H0T0"/>
<organism evidence="2 3">
    <name type="scientific">Trinickia caryophylli</name>
    <name type="common">Paraburkholderia caryophylli</name>
    <dbReference type="NCBI Taxonomy" id="28094"/>
    <lineage>
        <taxon>Bacteria</taxon>
        <taxon>Pseudomonadati</taxon>
        <taxon>Pseudomonadota</taxon>
        <taxon>Betaproteobacteria</taxon>
        <taxon>Burkholderiales</taxon>
        <taxon>Burkholderiaceae</taxon>
        <taxon>Trinickia</taxon>
    </lineage>
</organism>
<evidence type="ECO:0008006" key="4">
    <source>
        <dbReference type="Google" id="ProtNLM"/>
    </source>
</evidence>
<feature type="transmembrane region" description="Helical" evidence="1">
    <location>
        <begin position="40"/>
        <end position="73"/>
    </location>
</feature>
<accession>A0A1X7H0T0</accession>
<keyword evidence="1" id="KW-1133">Transmembrane helix</keyword>
<dbReference type="InterPro" id="IPR045644">
    <property type="entry name" value="DUF6404"/>
</dbReference>
<dbReference type="EMBL" id="FXAH01000020">
    <property type="protein sequence ID" value="SMF77660.1"/>
    <property type="molecule type" value="Genomic_DNA"/>
</dbReference>
<sequence>MNERIRRSIYFLSERGMPKEKMAPPLIRQMWRVGLSIPPLCFLGGLHVFLLIGCLSCMAWACIALVAVIWGLWDMSAQYLIVSSIVFGVVLGVYSSFKYMGLKKKYDVPDWRDF</sequence>
<evidence type="ECO:0000313" key="2">
    <source>
        <dbReference type="EMBL" id="SMF77660.1"/>
    </source>
</evidence>
<dbReference type="RefSeq" id="WP_139831219.1">
    <property type="nucleotide sequence ID" value="NZ_BSQD01000018.1"/>
</dbReference>
<feature type="transmembrane region" description="Helical" evidence="1">
    <location>
        <begin position="79"/>
        <end position="97"/>
    </location>
</feature>
<dbReference type="Proteomes" id="UP000192911">
    <property type="component" value="Unassembled WGS sequence"/>
</dbReference>
<protein>
    <recommendedName>
        <fullName evidence="4">Transmembrane protein</fullName>
    </recommendedName>
</protein>
<keyword evidence="3" id="KW-1185">Reference proteome</keyword>
<gene>
    <name evidence="2" type="ORF">SAMN06295900_1204</name>
</gene>
<dbReference type="Pfam" id="PF19942">
    <property type="entry name" value="DUF6404"/>
    <property type="match status" value="1"/>
</dbReference>
<proteinExistence type="predicted"/>
<reference evidence="3" key="1">
    <citation type="submission" date="2017-04" db="EMBL/GenBank/DDBJ databases">
        <authorList>
            <person name="Varghese N."/>
            <person name="Submissions S."/>
        </authorList>
    </citation>
    <scope>NUCLEOTIDE SEQUENCE [LARGE SCALE GENOMIC DNA]</scope>
    <source>
        <strain evidence="3">Ballard 720</strain>
    </source>
</reference>
<evidence type="ECO:0000313" key="3">
    <source>
        <dbReference type="Proteomes" id="UP000192911"/>
    </source>
</evidence>
<keyword evidence="1" id="KW-0812">Transmembrane</keyword>